<feature type="compositionally biased region" description="Low complexity" evidence="1">
    <location>
        <begin position="1"/>
        <end position="20"/>
    </location>
</feature>
<evidence type="ECO:0000256" key="1">
    <source>
        <dbReference type="SAM" id="MobiDB-lite"/>
    </source>
</evidence>
<evidence type="ECO:0000313" key="3">
    <source>
        <dbReference type="EMBL" id="QWG01330.1"/>
    </source>
</evidence>
<proteinExistence type="predicted"/>
<dbReference type="Proteomes" id="UP000678679">
    <property type="component" value="Chromosome 1"/>
</dbReference>
<dbReference type="SUPFAM" id="SSF47598">
    <property type="entry name" value="Ribbon-helix-helix"/>
    <property type="match status" value="1"/>
</dbReference>
<dbReference type="EMBL" id="CP076132">
    <property type="protein sequence ID" value="QWG01330.1"/>
    <property type="molecule type" value="Genomic_DNA"/>
</dbReference>
<feature type="compositionally biased region" description="Basic and acidic residues" evidence="1">
    <location>
        <begin position="24"/>
        <end position="35"/>
    </location>
</feature>
<organism evidence="3 4">
    <name type="scientific">Flammeovirga yaeyamensis</name>
    <dbReference type="NCBI Taxonomy" id="367791"/>
    <lineage>
        <taxon>Bacteria</taxon>
        <taxon>Pseudomonadati</taxon>
        <taxon>Bacteroidota</taxon>
        <taxon>Cytophagia</taxon>
        <taxon>Cytophagales</taxon>
        <taxon>Flammeovirgaceae</taxon>
        <taxon>Flammeovirga</taxon>
    </lineage>
</organism>
<feature type="region of interest" description="Disordered" evidence="1">
    <location>
        <begin position="1"/>
        <end position="37"/>
    </location>
</feature>
<dbReference type="Pfam" id="PF01402">
    <property type="entry name" value="RHH_1"/>
    <property type="match status" value="1"/>
</dbReference>
<dbReference type="InterPro" id="IPR010985">
    <property type="entry name" value="Ribbon_hlx_hlx"/>
</dbReference>
<dbReference type="GO" id="GO:0006355">
    <property type="term" value="P:regulation of DNA-templated transcription"/>
    <property type="evidence" value="ECO:0007669"/>
    <property type="project" value="InterPro"/>
</dbReference>
<dbReference type="InterPro" id="IPR002145">
    <property type="entry name" value="CopG"/>
</dbReference>
<name>A0AAX1N195_9BACT</name>
<dbReference type="AlphaFoldDB" id="A0AAX1N195"/>
<sequence length="89" mass="9745">MAKKSFSGGLDSLLGGAPSSNNQNEEKKEVPKKEAIPAVKVIPQNSSQLNALTDKQKSKIKALAEKEGRTENEIIREAIAFYLDFQVDL</sequence>
<feature type="domain" description="Ribbon-helix-helix protein CopG" evidence="2">
    <location>
        <begin position="52"/>
        <end position="84"/>
    </location>
</feature>
<reference evidence="3 4" key="1">
    <citation type="submission" date="2021-05" db="EMBL/GenBank/DDBJ databases">
        <title>Comparative genomic studies on the polysaccharide-degrading batcterial strains of the Flammeovirga genus.</title>
        <authorList>
            <person name="Zewei F."/>
            <person name="Zheng Z."/>
            <person name="Yu L."/>
            <person name="Ruyue G."/>
            <person name="Yanhong M."/>
            <person name="Yuanyuan C."/>
            <person name="Jingyan G."/>
            <person name="Wenjun H."/>
        </authorList>
    </citation>
    <scope>NUCLEOTIDE SEQUENCE [LARGE SCALE GENOMIC DNA]</scope>
    <source>
        <strain evidence="3 4">NBRC:100898</strain>
    </source>
</reference>
<keyword evidence="4" id="KW-1185">Reference proteome</keyword>
<protein>
    <submittedName>
        <fullName evidence="3">Ribbon-helix-helix domain-containing protein</fullName>
    </submittedName>
</protein>
<gene>
    <name evidence="3" type="ORF">KMW28_16940</name>
</gene>
<evidence type="ECO:0000259" key="2">
    <source>
        <dbReference type="Pfam" id="PF01402"/>
    </source>
</evidence>
<accession>A0AAX1N195</accession>
<dbReference type="KEGG" id="fya:KMW28_16940"/>
<evidence type="ECO:0000313" key="4">
    <source>
        <dbReference type="Proteomes" id="UP000678679"/>
    </source>
</evidence>
<dbReference type="RefSeq" id="WP_169662829.1">
    <property type="nucleotide sequence ID" value="NZ_CP076132.1"/>
</dbReference>